<evidence type="ECO:0000256" key="1">
    <source>
        <dbReference type="ARBA" id="ARBA00005854"/>
    </source>
</evidence>
<dbReference type="CDD" id="cd12186">
    <property type="entry name" value="LDH"/>
    <property type="match status" value="1"/>
</dbReference>
<dbReference type="SUPFAM" id="SSF51735">
    <property type="entry name" value="NAD(P)-binding Rossmann-fold domains"/>
    <property type="match status" value="1"/>
</dbReference>
<gene>
    <name evidence="7" type="primary">ldhD</name>
    <name evidence="7" type="ORF">WFA24289_00334</name>
</gene>
<sequence>MKILMYSVRPDEQPAIHAWAERNNAQVDTTPLPFVGNINLATGYDGISILQHARIDDVHVYEDLAALGIHHISLRITGYNTINFEHADANGIVVTNVPAYSPRSVAEAALMHTMVLLRQLENTEARMRQHDYSWNGLQAREIHNLTVGVFGAGKIGGTVARIFKALGARVIANDLTPRTDLMDTVEYVDFETLLAESDVLTIHTNLDATTHHLFNTATFAKMKNDAFLINCARGPIVETADLITALQSGTIAGAGLDALEGEELFVEHDLTNDQTHDFSLYDQLLALPNVSVTPHIVFYTDAAVQNMVDIALDDVALIVQGKPSPHIVHD</sequence>
<dbReference type="PROSITE" id="PS00671">
    <property type="entry name" value="D_2_HYDROXYACID_DH_3"/>
    <property type="match status" value="1"/>
</dbReference>
<dbReference type="InterPro" id="IPR036291">
    <property type="entry name" value="NAD(P)-bd_dom_sf"/>
</dbReference>
<comment type="caution">
    <text evidence="7">The sequence shown here is derived from an EMBL/GenBank/DDBJ whole genome shotgun (WGS) entry which is preliminary data.</text>
</comment>
<evidence type="ECO:0000256" key="4">
    <source>
        <dbReference type="RuleBase" id="RU003719"/>
    </source>
</evidence>
<evidence type="ECO:0000313" key="8">
    <source>
        <dbReference type="Proteomes" id="UP000789707"/>
    </source>
</evidence>
<dbReference type="Pfam" id="PF02826">
    <property type="entry name" value="2-Hacid_dh_C"/>
    <property type="match status" value="1"/>
</dbReference>
<dbReference type="PANTHER" id="PTHR43026">
    <property type="entry name" value="2-HYDROXYACID DEHYDROGENASE HOMOLOG 1-RELATED"/>
    <property type="match status" value="1"/>
</dbReference>
<keyword evidence="2 4" id="KW-0560">Oxidoreductase</keyword>
<dbReference type="Gene3D" id="3.40.50.720">
    <property type="entry name" value="NAD(P)-binding Rossmann-like Domain"/>
    <property type="match status" value="2"/>
</dbReference>
<accession>A0ABN8BE55</accession>
<dbReference type="InterPro" id="IPR006139">
    <property type="entry name" value="D-isomer_2_OHA_DH_cat_dom"/>
</dbReference>
<dbReference type="EC" id="1.1.1.28" evidence="7"/>
<feature type="domain" description="D-isomer specific 2-hydroxyacid dehydrogenase catalytic" evidence="5">
    <location>
        <begin position="4"/>
        <end position="328"/>
    </location>
</feature>
<dbReference type="InterPro" id="IPR058205">
    <property type="entry name" value="D-LDH-like"/>
</dbReference>
<feature type="domain" description="D-isomer specific 2-hydroxyacid dehydrogenase NAD-binding" evidence="6">
    <location>
        <begin position="111"/>
        <end position="296"/>
    </location>
</feature>
<protein>
    <submittedName>
        <fullName evidence="7">D-lactate/D-glycerate dehydrogenase</fullName>
        <ecNumber evidence="7">1.1.1.28</ecNumber>
    </submittedName>
</protein>
<evidence type="ECO:0000256" key="3">
    <source>
        <dbReference type="ARBA" id="ARBA00023027"/>
    </source>
</evidence>
<dbReference type="InterPro" id="IPR006140">
    <property type="entry name" value="D-isomer_DH_NAD-bd"/>
</dbReference>
<keyword evidence="3" id="KW-0520">NAD</keyword>
<evidence type="ECO:0000313" key="7">
    <source>
        <dbReference type="EMBL" id="CAH0416035.1"/>
    </source>
</evidence>
<name>A0ABN8BE55_9LACO</name>
<keyword evidence="8" id="KW-1185">Reference proteome</keyword>
<dbReference type="InterPro" id="IPR029753">
    <property type="entry name" value="D-isomer_DH_CS"/>
</dbReference>
<dbReference type="Pfam" id="PF00389">
    <property type="entry name" value="2-Hacid_dh"/>
    <property type="match status" value="1"/>
</dbReference>
<evidence type="ECO:0000256" key="2">
    <source>
        <dbReference type="ARBA" id="ARBA00023002"/>
    </source>
</evidence>
<evidence type="ECO:0000259" key="6">
    <source>
        <dbReference type="Pfam" id="PF02826"/>
    </source>
</evidence>
<reference evidence="7 8" key="1">
    <citation type="submission" date="2021-11" db="EMBL/GenBank/DDBJ databases">
        <authorList>
            <person name="Depoorter E."/>
        </authorList>
    </citation>
    <scope>NUCLEOTIDE SEQUENCE [LARGE SCALE GENOMIC DNA]</scope>
    <source>
        <strain evidence="7 8">LMG 24289</strain>
    </source>
</reference>
<dbReference type="GO" id="GO:0008720">
    <property type="term" value="F:D-lactate dehydrogenase (NAD+) activity"/>
    <property type="evidence" value="ECO:0007669"/>
    <property type="project" value="UniProtKB-EC"/>
</dbReference>
<dbReference type="Proteomes" id="UP000789707">
    <property type="component" value="Unassembled WGS sequence"/>
</dbReference>
<dbReference type="SUPFAM" id="SSF52283">
    <property type="entry name" value="Formate/glycerate dehydrogenase catalytic domain-like"/>
    <property type="match status" value="1"/>
</dbReference>
<dbReference type="PANTHER" id="PTHR43026:SF1">
    <property type="entry name" value="2-HYDROXYACID DEHYDROGENASE HOMOLOG 1-RELATED"/>
    <property type="match status" value="1"/>
</dbReference>
<dbReference type="EMBL" id="CAKKNS010000001">
    <property type="protein sequence ID" value="CAH0416035.1"/>
    <property type="molecule type" value="Genomic_DNA"/>
</dbReference>
<organism evidence="7 8">
    <name type="scientific">Periweissella fabaria</name>
    <dbReference type="NCBI Taxonomy" id="546157"/>
    <lineage>
        <taxon>Bacteria</taxon>
        <taxon>Bacillati</taxon>
        <taxon>Bacillota</taxon>
        <taxon>Bacilli</taxon>
        <taxon>Lactobacillales</taxon>
        <taxon>Lactobacillaceae</taxon>
        <taxon>Periweissella</taxon>
    </lineage>
</organism>
<evidence type="ECO:0000259" key="5">
    <source>
        <dbReference type="Pfam" id="PF00389"/>
    </source>
</evidence>
<comment type="similarity">
    <text evidence="1 4">Belongs to the D-isomer specific 2-hydroxyacid dehydrogenase family.</text>
</comment>
<proteinExistence type="inferred from homology"/>